<comment type="subcellular location">
    <subcellularLocation>
        <location evidence="2 8">Cytoplasm</location>
    </subcellularLocation>
</comment>
<evidence type="ECO:0000313" key="12">
    <source>
        <dbReference type="Proteomes" id="UP001559623"/>
    </source>
</evidence>
<dbReference type="InterPro" id="IPR001900">
    <property type="entry name" value="RNase_II/R"/>
</dbReference>
<dbReference type="Proteomes" id="UP001559623">
    <property type="component" value="Unassembled WGS sequence"/>
</dbReference>
<feature type="region of interest" description="Disordered" evidence="9">
    <location>
        <begin position="724"/>
        <end position="872"/>
    </location>
</feature>
<comment type="caution">
    <text evidence="11">The sequence shown here is derived from an EMBL/GenBank/DDBJ whole genome shotgun (WGS) entry which is preliminary data.</text>
</comment>
<dbReference type="EC" id="3.1.13.1" evidence="8"/>
<evidence type="ECO:0000256" key="8">
    <source>
        <dbReference type="HAMAP-Rule" id="MF_01895"/>
    </source>
</evidence>
<evidence type="ECO:0000259" key="10">
    <source>
        <dbReference type="PROSITE" id="PS50126"/>
    </source>
</evidence>
<dbReference type="InterPro" id="IPR013223">
    <property type="entry name" value="RNase_B_OB_dom"/>
</dbReference>
<dbReference type="InterPro" id="IPR050180">
    <property type="entry name" value="RNR_Ribonuclease"/>
</dbReference>
<keyword evidence="3 8" id="KW-0963">Cytoplasm</keyword>
<dbReference type="EMBL" id="JARVLH010000003">
    <property type="protein sequence ID" value="MEX5285144.1"/>
    <property type="molecule type" value="Genomic_DNA"/>
</dbReference>
<evidence type="ECO:0000256" key="1">
    <source>
        <dbReference type="ARBA" id="ARBA00001849"/>
    </source>
</evidence>
<comment type="function">
    <text evidence="8">3'-5' exoribonuclease that releases 5'-nucleoside monophosphates and is involved in maturation of structured RNAs.</text>
</comment>
<keyword evidence="7 8" id="KW-0694">RNA-binding</keyword>
<dbReference type="PROSITE" id="PS50126">
    <property type="entry name" value="S1"/>
    <property type="match status" value="1"/>
</dbReference>
<dbReference type="Pfam" id="PF00575">
    <property type="entry name" value="S1"/>
    <property type="match status" value="1"/>
</dbReference>
<dbReference type="Pfam" id="PF08206">
    <property type="entry name" value="OB_RNB"/>
    <property type="match status" value="1"/>
</dbReference>
<dbReference type="Pfam" id="PF00773">
    <property type="entry name" value="RNB"/>
    <property type="match status" value="1"/>
</dbReference>
<dbReference type="SMART" id="SM00316">
    <property type="entry name" value="S1"/>
    <property type="match status" value="1"/>
</dbReference>
<dbReference type="SUPFAM" id="SSF50249">
    <property type="entry name" value="Nucleic acid-binding proteins"/>
    <property type="match status" value="4"/>
</dbReference>
<accession>A0ABV3X4M0</accession>
<keyword evidence="5 8" id="KW-0378">Hydrolase</keyword>
<comment type="similarity">
    <text evidence="8">Belongs to the RNR ribonuclease family. RNase R subfamily.</text>
</comment>
<feature type="compositionally biased region" description="Basic residues" evidence="9">
    <location>
        <begin position="844"/>
        <end position="861"/>
    </location>
</feature>
<keyword evidence="4 8" id="KW-0540">Nuclease</keyword>
<evidence type="ECO:0000256" key="3">
    <source>
        <dbReference type="ARBA" id="ARBA00022490"/>
    </source>
</evidence>
<dbReference type="Gene3D" id="2.40.50.140">
    <property type="entry name" value="Nucleic acid-binding proteins"/>
    <property type="match status" value="3"/>
</dbReference>
<proteinExistence type="inferred from homology"/>
<sequence length="872" mass="97740">MEWNELQERIVNYMRKAAYKPLTDAELAEEMHLTDEDLVLFWPALEELEQTAAIIKTRNDRFGVPERMNLVVGRLSMSGKGFGFIIPETKEKDEDGDIFVPGVSLGGAMNGDRVVARLSPSEVPGRSREGEIIRIVERANERIVGTFEANRNFGFVTPDDKKIGQDIFVPKGAVHGAKSGMKVVVKITKWPAGRRSAEGEVEELLGRTGEPGVDVLSVMRQYDLSEEFPEEAAAEAEAIEDEVAPEEYRGRRDRRNLRIVTIDGEDAKDLDDGVYAERREDGSFFLGVYIADVSWYVRENMPLDREAYARGTSVYLVDRVIPMLPKKLSNGICSLNAGKDRLAMACEMEIGADGLVKSYEIFPAVIHVYRRLTYTLVNRLLVDGEAAALAENADLLPLLEPLRDVRAVMERARHGRGSIGFEIPEIKVKLDEAGHPVELVKRTGSLAESMIEQCMLAANETVAEHMEKKELPFIYRVHEQPSDEKIERLNTLLATFSLHLHADEAGKVAPKDVQQVLEKVKGEPEERIVSAVALRSMQQARYADAPLGHYGLAARHYTHFTSPIRRYPDLIVHRLLRETFATGTITPERQERLRVLLPEIAEHTSVRERVAIEAERETQDMKKIEYMSQFVGETYEAVISGVTAFGIFCELENGVEGLVHVSSMVNDYYEYREELYALVGESTHVSYRLGDPVTVVLVRANIAERNLDFILKDNGVFVPVKKDDDKKAGEKKDGRRAKPKKGTKDAARKERGRRRDTDSAVPCIAAVAPSPHGEGMDKSHDEGRAKKAARRSGEKSGKARTKNAGLDTKAKERPRKGKRGALPVDEEPKSRKPKAFWMPPPKDLRKRSKKTTSSGAKRRPHNKTERATANSE</sequence>
<dbReference type="PANTHER" id="PTHR23355">
    <property type="entry name" value="RIBONUCLEASE"/>
    <property type="match status" value="1"/>
</dbReference>
<keyword evidence="6 8" id="KW-0269">Exonuclease</keyword>
<dbReference type="InterPro" id="IPR003029">
    <property type="entry name" value="S1_domain"/>
</dbReference>
<dbReference type="CDD" id="cd04471">
    <property type="entry name" value="S1_RNase_R"/>
    <property type="match status" value="1"/>
</dbReference>
<dbReference type="PROSITE" id="PS01175">
    <property type="entry name" value="RIBONUCLEASE_II"/>
    <property type="match status" value="1"/>
</dbReference>
<dbReference type="HAMAP" id="MF_01895">
    <property type="entry name" value="RNase_R"/>
    <property type="match status" value="1"/>
</dbReference>
<comment type="catalytic activity">
    <reaction evidence="1 8">
        <text>Exonucleolytic cleavage in the 3'- to 5'-direction to yield nucleoside 5'-phosphates.</text>
        <dbReference type="EC" id="3.1.13.1"/>
    </reaction>
</comment>
<evidence type="ECO:0000256" key="9">
    <source>
        <dbReference type="SAM" id="MobiDB-lite"/>
    </source>
</evidence>
<dbReference type="RefSeq" id="WP_368846871.1">
    <property type="nucleotide sequence ID" value="NZ_CP194411.1"/>
</dbReference>
<evidence type="ECO:0000256" key="5">
    <source>
        <dbReference type="ARBA" id="ARBA00022801"/>
    </source>
</evidence>
<reference evidence="11 12" key="1">
    <citation type="submission" date="2023-04" db="EMBL/GenBank/DDBJ databases">
        <title>Genome Sequence of Selenomonas sputigena ATCC 33150.</title>
        <authorList>
            <person name="Miller D.P."/>
            <person name="Anvari S."/>
            <person name="Polson S.W."/>
            <person name="Macdonald M."/>
            <person name="Mcdowell J.V."/>
        </authorList>
    </citation>
    <scope>NUCLEOTIDE SEQUENCE [LARGE SCALE GENOMIC DNA]</scope>
    <source>
        <strain evidence="11 12">ATCC 33150</strain>
    </source>
</reference>
<gene>
    <name evidence="8 11" type="primary">rnr</name>
    <name evidence="11" type="ORF">QCO44_05760</name>
</gene>
<dbReference type="SMART" id="SM00955">
    <property type="entry name" value="RNB"/>
    <property type="match status" value="1"/>
</dbReference>
<evidence type="ECO:0000256" key="2">
    <source>
        <dbReference type="ARBA" id="ARBA00004496"/>
    </source>
</evidence>
<dbReference type="InterPro" id="IPR004476">
    <property type="entry name" value="RNase_II/RNase_R"/>
</dbReference>
<dbReference type="NCBIfam" id="TIGR00358">
    <property type="entry name" value="3_prime_RNase"/>
    <property type="match status" value="1"/>
</dbReference>
<feature type="compositionally biased region" description="Basic and acidic residues" evidence="9">
    <location>
        <begin position="724"/>
        <end position="733"/>
    </location>
</feature>
<evidence type="ECO:0000313" key="11">
    <source>
        <dbReference type="EMBL" id="MEX5285144.1"/>
    </source>
</evidence>
<feature type="compositionally biased region" description="Basic and acidic residues" evidence="9">
    <location>
        <begin position="742"/>
        <end position="758"/>
    </location>
</feature>
<name>A0ABV3X4M0_9FIRM</name>
<dbReference type="Pfam" id="PF17876">
    <property type="entry name" value="CSD2"/>
    <property type="match status" value="1"/>
</dbReference>
<evidence type="ECO:0000256" key="7">
    <source>
        <dbReference type="ARBA" id="ARBA00022884"/>
    </source>
</evidence>
<keyword evidence="12" id="KW-1185">Reference proteome</keyword>
<dbReference type="InterPro" id="IPR040476">
    <property type="entry name" value="CSD2"/>
</dbReference>
<feature type="domain" description="S1 motif" evidence="10">
    <location>
        <begin position="632"/>
        <end position="712"/>
    </location>
</feature>
<feature type="compositionally biased region" description="Basic and acidic residues" evidence="9">
    <location>
        <begin position="774"/>
        <end position="797"/>
    </location>
</feature>
<protein>
    <recommendedName>
        <fullName evidence="8">Ribonuclease R</fullName>
        <shortName evidence="8">RNase R</shortName>
        <ecNumber evidence="8">3.1.13.1</ecNumber>
    </recommendedName>
</protein>
<organism evidence="11 12">
    <name type="scientific">Selenomonas sputigena</name>
    <dbReference type="NCBI Taxonomy" id="69823"/>
    <lineage>
        <taxon>Bacteria</taxon>
        <taxon>Bacillati</taxon>
        <taxon>Bacillota</taxon>
        <taxon>Negativicutes</taxon>
        <taxon>Selenomonadales</taxon>
        <taxon>Selenomonadaceae</taxon>
        <taxon>Selenomonas</taxon>
    </lineage>
</organism>
<evidence type="ECO:0000256" key="4">
    <source>
        <dbReference type="ARBA" id="ARBA00022722"/>
    </source>
</evidence>
<dbReference type="InterPro" id="IPR011805">
    <property type="entry name" value="RNase_R"/>
</dbReference>
<evidence type="ECO:0000256" key="6">
    <source>
        <dbReference type="ARBA" id="ARBA00022839"/>
    </source>
</evidence>
<dbReference type="InterPro" id="IPR012340">
    <property type="entry name" value="NA-bd_OB-fold"/>
</dbReference>
<dbReference type="NCBIfam" id="TIGR02063">
    <property type="entry name" value="RNase_R"/>
    <property type="match status" value="1"/>
</dbReference>
<dbReference type="SMART" id="SM00357">
    <property type="entry name" value="CSP"/>
    <property type="match status" value="2"/>
</dbReference>
<dbReference type="PANTHER" id="PTHR23355:SF9">
    <property type="entry name" value="DIS3-LIKE EXONUCLEASE 2"/>
    <property type="match status" value="1"/>
</dbReference>
<dbReference type="InterPro" id="IPR011129">
    <property type="entry name" value="CSD"/>
</dbReference>
<dbReference type="InterPro" id="IPR022966">
    <property type="entry name" value="RNase_II/R_CS"/>
</dbReference>